<accession>A0ACB9ZZ50</accession>
<proteinExistence type="predicted"/>
<name>A0ACB9ZZ50_CATRO</name>
<organism evidence="1 2">
    <name type="scientific">Catharanthus roseus</name>
    <name type="common">Madagascar periwinkle</name>
    <name type="synonym">Vinca rosea</name>
    <dbReference type="NCBI Taxonomy" id="4058"/>
    <lineage>
        <taxon>Eukaryota</taxon>
        <taxon>Viridiplantae</taxon>
        <taxon>Streptophyta</taxon>
        <taxon>Embryophyta</taxon>
        <taxon>Tracheophyta</taxon>
        <taxon>Spermatophyta</taxon>
        <taxon>Magnoliopsida</taxon>
        <taxon>eudicotyledons</taxon>
        <taxon>Gunneridae</taxon>
        <taxon>Pentapetalae</taxon>
        <taxon>asterids</taxon>
        <taxon>lamiids</taxon>
        <taxon>Gentianales</taxon>
        <taxon>Apocynaceae</taxon>
        <taxon>Rauvolfioideae</taxon>
        <taxon>Vinceae</taxon>
        <taxon>Catharanthinae</taxon>
        <taxon>Catharanthus</taxon>
    </lineage>
</organism>
<gene>
    <name evidence="1" type="ORF">M9H77_30184</name>
</gene>
<protein>
    <submittedName>
        <fullName evidence="1">Uncharacterized protein</fullName>
    </submittedName>
</protein>
<reference evidence="2" key="1">
    <citation type="journal article" date="2023" name="Nat. Plants">
        <title>Single-cell RNA sequencing provides a high-resolution roadmap for understanding the multicellular compartmentation of specialized metabolism.</title>
        <authorList>
            <person name="Sun S."/>
            <person name="Shen X."/>
            <person name="Li Y."/>
            <person name="Li Y."/>
            <person name="Wang S."/>
            <person name="Li R."/>
            <person name="Zhang H."/>
            <person name="Shen G."/>
            <person name="Guo B."/>
            <person name="Wei J."/>
            <person name="Xu J."/>
            <person name="St-Pierre B."/>
            <person name="Chen S."/>
            <person name="Sun C."/>
        </authorList>
    </citation>
    <scope>NUCLEOTIDE SEQUENCE [LARGE SCALE GENOMIC DNA]</scope>
</reference>
<sequence>MSPLVLKESVGTKKSSIEFLQQGEGHWEQYGGNLPRYESTKDHSTNSRGATRELTKPWLKLQMRNFRTSKTHSRHKKLNGIKVEAPGYRLIVSMEAELPTHYNEGISGSSHSNLDPMKVIMQELQLMRKDMKEMRGNITNLSIEHRDESGIVGRVTSHTQRGYGNFSSHARCYKRNSYDCFEGNILGTINGLISTNQDLEFNEASIEDKFGVGNHEGQRQGQAKEKFMKSSMGEKSIKVNELSQDQDIFEAQDMENEGSLDYKLYKTIMFLPSTSSLSFDFRINESNSSSFSFFCDIAQSQFFDFLTTICRTKPNHGMKAKGGGMGKKLSIGYEHASISLSLNCFLLCHELSFKELKPVAKGPIFFLPSVPRRCSVPSPSWYCFLHRQNRLRGGRSSLSIFTRLGPTIEQKKEDILFVPHTCLGRFSNKINPGIKLLLFAVKTCQFQKLKPTMKAVLIQNKIAPAICRPAEYPESWTGETLAEKLSDAHCCLTLHLTNNVLREIDEKDNAFQIWTKL</sequence>
<evidence type="ECO:0000313" key="2">
    <source>
        <dbReference type="Proteomes" id="UP001060085"/>
    </source>
</evidence>
<evidence type="ECO:0000313" key="1">
    <source>
        <dbReference type="EMBL" id="KAI5652997.1"/>
    </source>
</evidence>
<dbReference type="EMBL" id="CM044707">
    <property type="protein sequence ID" value="KAI5652997.1"/>
    <property type="molecule type" value="Genomic_DNA"/>
</dbReference>
<dbReference type="Proteomes" id="UP001060085">
    <property type="component" value="Linkage Group LG07"/>
</dbReference>
<comment type="caution">
    <text evidence="1">The sequence shown here is derived from an EMBL/GenBank/DDBJ whole genome shotgun (WGS) entry which is preliminary data.</text>
</comment>
<keyword evidence="2" id="KW-1185">Reference proteome</keyword>